<keyword evidence="3" id="KW-1185">Reference proteome</keyword>
<evidence type="ECO:0000313" key="3">
    <source>
        <dbReference type="Proteomes" id="UP000630445"/>
    </source>
</evidence>
<dbReference type="Proteomes" id="UP000662466">
    <property type="component" value="Unassembled WGS sequence"/>
</dbReference>
<dbReference type="OrthoDB" id="5273647at2759"/>
<name>A0A8H6PFY2_9EURO</name>
<accession>A0A8H6PFY2</accession>
<dbReference type="Proteomes" id="UP000630445">
    <property type="component" value="Unassembled WGS sequence"/>
</dbReference>
<gene>
    <name evidence="1" type="ORF">CNMCM5793_005239</name>
    <name evidence="2" type="ORF">CNMCM6106_005543</name>
</gene>
<proteinExistence type="predicted"/>
<dbReference type="EMBL" id="JACBAD010001807">
    <property type="protein sequence ID" value="KAF7133827.1"/>
    <property type="molecule type" value="Genomic_DNA"/>
</dbReference>
<evidence type="ECO:0000313" key="2">
    <source>
        <dbReference type="EMBL" id="KAF7171046.1"/>
    </source>
</evidence>
<reference evidence="1" key="1">
    <citation type="submission" date="2020-06" db="EMBL/GenBank/DDBJ databases">
        <title>Draft genome sequences of strains closely related to Aspergillus parafelis and Aspergillus hiratsukae.</title>
        <authorList>
            <person name="Dos Santos R.A.C."/>
            <person name="Rivero-Menendez O."/>
            <person name="Steenwyk J.L."/>
            <person name="Mead M.E."/>
            <person name="Goldman G.H."/>
            <person name="Alastruey-Izquierdo A."/>
            <person name="Rokas A."/>
        </authorList>
    </citation>
    <scope>NUCLEOTIDE SEQUENCE</scope>
    <source>
        <strain evidence="1">CNM-CM5793</strain>
        <strain evidence="2">CNM-CM6106</strain>
    </source>
</reference>
<evidence type="ECO:0000313" key="1">
    <source>
        <dbReference type="EMBL" id="KAF7133827.1"/>
    </source>
</evidence>
<dbReference type="AlphaFoldDB" id="A0A8H6PFY2"/>
<organism evidence="1 3">
    <name type="scientific">Aspergillus hiratsukae</name>
    <dbReference type="NCBI Taxonomy" id="1194566"/>
    <lineage>
        <taxon>Eukaryota</taxon>
        <taxon>Fungi</taxon>
        <taxon>Dikarya</taxon>
        <taxon>Ascomycota</taxon>
        <taxon>Pezizomycotina</taxon>
        <taxon>Eurotiomycetes</taxon>
        <taxon>Eurotiomycetidae</taxon>
        <taxon>Eurotiales</taxon>
        <taxon>Aspergillaceae</taxon>
        <taxon>Aspergillus</taxon>
        <taxon>Aspergillus subgen. Fumigati</taxon>
    </lineage>
</organism>
<dbReference type="EMBL" id="JACBAF010001954">
    <property type="protein sequence ID" value="KAF7171046.1"/>
    <property type="molecule type" value="Genomic_DNA"/>
</dbReference>
<protein>
    <submittedName>
        <fullName evidence="1">Uncharacterized protein</fullName>
    </submittedName>
</protein>
<comment type="caution">
    <text evidence="1">The sequence shown here is derived from an EMBL/GenBank/DDBJ whole genome shotgun (WGS) entry which is preliminary data.</text>
</comment>
<sequence>MSSFLYSTKSAKTESYPIPEELNAADVLNILHNHTLLAGTFWPRPESEAVQQKHTSDSTTDFVISSSAGSARATMTTTTDGVFYEEDMPLGHKMTIYYKVADVQDQNWEKDSQASSRPTSSAESRLYLVEERSVTAPRPLSMLVKVKEGTIEKTRHLI</sequence>